<accession>A0A377NG49</accession>
<sequence length="144" mass="16652">MSLKEYREYMIFYKSLIDSNRDINVMNKNRVRVLILLPFLTLLGCTAPKSEIKGKVASANEQSCINEFKALKNIDPASYVIYQQQFSKVNQAYEVYRTNSLNVNKDSKEILGMQLNNKLKLICARVKDASFKNMEKRSQEINSL</sequence>
<gene>
    <name evidence="1" type="ORF">NCTC12157_03648</name>
</gene>
<dbReference type="GeneID" id="78378973"/>
<reference evidence="1 2" key="1">
    <citation type="submission" date="2018-06" db="EMBL/GenBank/DDBJ databases">
        <authorList>
            <consortium name="Pathogen Informatics"/>
            <person name="Doyle S."/>
        </authorList>
    </citation>
    <scope>NUCLEOTIDE SEQUENCE [LARGE SCALE GENOMIC DNA]</scope>
    <source>
        <strain evidence="1 2">NCTC12157</strain>
    </source>
</reference>
<dbReference type="EMBL" id="UGGO01000001">
    <property type="protein sequence ID" value="STQ45895.1"/>
    <property type="molecule type" value="Genomic_DNA"/>
</dbReference>
<evidence type="ECO:0000313" key="2">
    <source>
        <dbReference type="Proteomes" id="UP000254304"/>
    </source>
</evidence>
<dbReference type="RefSeq" id="WP_128124564.1">
    <property type="nucleotide sequence ID" value="NZ_VXKG01000001.1"/>
</dbReference>
<evidence type="ECO:0000313" key="1">
    <source>
        <dbReference type="EMBL" id="STQ45895.1"/>
    </source>
</evidence>
<dbReference type="AlphaFoldDB" id="A0A377NG49"/>
<organism evidence="1 2">
    <name type="scientific">Ewingella americana</name>
    <dbReference type="NCBI Taxonomy" id="41202"/>
    <lineage>
        <taxon>Bacteria</taxon>
        <taxon>Pseudomonadati</taxon>
        <taxon>Pseudomonadota</taxon>
        <taxon>Gammaproteobacteria</taxon>
        <taxon>Enterobacterales</taxon>
        <taxon>Yersiniaceae</taxon>
        <taxon>Ewingella</taxon>
    </lineage>
</organism>
<proteinExistence type="predicted"/>
<protein>
    <submittedName>
        <fullName evidence="1">Uncharacterized protein</fullName>
    </submittedName>
</protein>
<name>A0A377NG49_9GAMM</name>
<dbReference type="Proteomes" id="UP000254304">
    <property type="component" value="Unassembled WGS sequence"/>
</dbReference>